<accession>A0A248LJN2</accession>
<feature type="transmembrane region" description="Helical" evidence="3">
    <location>
        <begin position="38"/>
        <end position="58"/>
    </location>
</feature>
<dbReference type="PROSITE" id="PS50111">
    <property type="entry name" value="CHEMOTAXIS_TRANSDUC_2"/>
    <property type="match status" value="1"/>
</dbReference>
<evidence type="ECO:0000313" key="6">
    <source>
        <dbReference type="Proteomes" id="UP000197424"/>
    </source>
</evidence>
<dbReference type="Gene3D" id="1.20.120.1530">
    <property type="match status" value="1"/>
</dbReference>
<feature type="transmembrane region" description="Helical" evidence="3">
    <location>
        <begin position="12"/>
        <end position="32"/>
    </location>
</feature>
<dbReference type="RefSeq" id="WP_088860882.1">
    <property type="nucleotide sequence ID" value="NZ_CP022115.1"/>
</dbReference>
<dbReference type="OrthoDB" id="9808588at2"/>
<sequence>MTSQRRPPFLNTQLKFVLVGFNLLFVLMAGLQFALPDLAGWIMLALLVLSAFASWYVWQHSQRAFKVLNVLTELLGRACAGELHHRATKTANLGEVGRVAWELNDFLDLVETYFKEINTCFQRVSNNDFSRRPIAVGMPGILARSMGAVNTAIKAMGENDAFVRHNRLSANLHRLNTEHLRSNLLSNQQDLRHISDDMEQVSGIAETNAASAHQSLANAAQIGTQLDRIVSSVDSVNGAAESLHSAWTGIETALHDIASIADQTNLLALNAAIEAARAGEAGRGFAVVADEVRKLAERSKTTADQVQQVLGTLSSRIGEMVDKSADSGLAASEVRRSVDTFRNDFETLRSTSDEVIACVDRVRDKAMTSLIKVDHIVFKQSAYHALGDHQLSSSVEWQCDTGCELGQWYRGPGQESFGKQPTYRELAPVHEQVHQYAAQALDLASGGVGQTDTAEAEIVARMQKLEQASESVLALLDRMVEEKHSSRQAAREVTHA</sequence>
<evidence type="ECO:0000256" key="2">
    <source>
        <dbReference type="PROSITE-ProRule" id="PRU00284"/>
    </source>
</evidence>
<dbReference type="Gene3D" id="1.20.120.30">
    <property type="entry name" value="Aspartate receptor, ligand-binding domain"/>
    <property type="match status" value="1"/>
</dbReference>
<keyword evidence="3" id="KW-1133">Transmembrane helix</keyword>
<dbReference type="GO" id="GO:0007165">
    <property type="term" value="P:signal transduction"/>
    <property type="evidence" value="ECO:0007669"/>
    <property type="project" value="UniProtKB-KW"/>
</dbReference>
<dbReference type="EMBL" id="CP022115">
    <property type="protein sequence ID" value="ASJ24701.1"/>
    <property type="molecule type" value="Genomic_DNA"/>
</dbReference>
<dbReference type="Gene3D" id="6.10.250.3200">
    <property type="match status" value="1"/>
</dbReference>
<name>A0A248LJN2_9NEIS</name>
<dbReference type="SMART" id="SM00283">
    <property type="entry name" value="MA"/>
    <property type="match status" value="1"/>
</dbReference>
<evidence type="ECO:0000256" key="3">
    <source>
        <dbReference type="SAM" id="Phobius"/>
    </source>
</evidence>
<keyword evidence="3" id="KW-0812">Transmembrane</keyword>
<dbReference type="Proteomes" id="UP000197424">
    <property type="component" value="Chromosome"/>
</dbReference>
<dbReference type="AlphaFoldDB" id="A0A248LJN2"/>
<dbReference type="SUPFAM" id="SSF58104">
    <property type="entry name" value="Methyl-accepting chemotaxis protein (MCP) signaling domain"/>
    <property type="match status" value="1"/>
</dbReference>
<evidence type="ECO:0000259" key="4">
    <source>
        <dbReference type="PROSITE" id="PS50111"/>
    </source>
</evidence>
<dbReference type="GO" id="GO:0016020">
    <property type="term" value="C:membrane"/>
    <property type="evidence" value="ECO:0007669"/>
    <property type="project" value="InterPro"/>
</dbReference>
<dbReference type="InterPro" id="IPR025991">
    <property type="entry name" value="Chemoreceptor_zinc-bind_dom"/>
</dbReference>
<keyword evidence="3" id="KW-0472">Membrane</keyword>
<evidence type="ECO:0000313" key="5">
    <source>
        <dbReference type="EMBL" id="ASJ24701.1"/>
    </source>
</evidence>
<feature type="domain" description="Methyl-accepting transducer" evidence="4">
    <location>
        <begin position="176"/>
        <end position="382"/>
    </location>
</feature>
<dbReference type="InterPro" id="IPR004089">
    <property type="entry name" value="MCPsignal_dom"/>
</dbReference>
<proteinExistence type="predicted"/>
<organism evidence="5 6">
    <name type="scientific">Laribacter hongkongensis</name>
    <dbReference type="NCBI Taxonomy" id="168471"/>
    <lineage>
        <taxon>Bacteria</taxon>
        <taxon>Pseudomonadati</taxon>
        <taxon>Pseudomonadota</taxon>
        <taxon>Betaproteobacteria</taxon>
        <taxon>Neisseriales</taxon>
        <taxon>Aquaspirillaceae</taxon>
        <taxon>Laribacter</taxon>
    </lineage>
</organism>
<evidence type="ECO:0000256" key="1">
    <source>
        <dbReference type="ARBA" id="ARBA00023224"/>
    </source>
</evidence>
<keyword evidence="1 2" id="KW-0807">Transducer</keyword>
<dbReference type="PANTHER" id="PTHR32089:SF112">
    <property type="entry name" value="LYSOZYME-LIKE PROTEIN-RELATED"/>
    <property type="match status" value="1"/>
</dbReference>
<gene>
    <name evidence="5" type="ORF">LHGZ1_1870</name>
</gene>
<dbReference type="Pfam" id="PF00015">
    <property type="entry name" value="MCPsignal"/>
    <property type="match status" value="1"/>
</dbReference>
<dbReference type="PANTHER" id="PTHR32089">
    <property type="entry name" value="METHYL-ACCEPTING CHEMOTAXIS PROTEIN MCPB"/>
    <property type="match status" value="1"/>
</dbReference>
<dbReference type="Pfam" id="PF13682">
    <property type="entry name" value="CZB"/>
    <property type="match status" value="1"/>
</dbReference>
<protein>
    <submittedName>
        <fullName evidence="5">Chemotaxis protein</fullName>
    </submittedName>
</protein>
<reference evidence="6" key="1">
    <citation type="submission" date="2017-06" db="EMBL/GenBank/DDBJ databases">
        <title>Whole genome sequence of Laribacter hongkongensis LHGZ1.</title>
        <authorList>
            <person name="Chen D."/>
            <person name="Wu H."/>
            <person name="Chen J."/>
        </authorList>
    </citation>
    <scope>NUCLEOTIDE SEQUENCE [LARGE SCALE GENOMIC DNA]</scope>
    <source>
        <strain evidence="6">LHGZ1</strain>
    </source>
</reference>